<dbReference type="GO" id="GO:0004356">
    <property type="term" value="F:glutamine synthetase activity"/>
    <property type="evidence" value="ECO:0007669"/>
    <property type="project" value="InterPro"/>
</dbReference>
<evidence type="ECO:0000256" key="4">
    <source>
        <dbReference type="ARBA" id="ARBA00022840"/>
    </source>
</evidence>
<dbReference type="GO" id="GO:0005524">
    <property type="term" value="F:ATP binding"/>
    <property type="evidence" value="ECO:0007669"/>
    <property type="project" value="UniProtKB-KW"/>
</dbReference>
<dbReference type="InterPro" id="IPR008147">
    <property type="entry name" value="Gln_synt_N"/>
</dbReference>
<dbReference type="PROSITE" id="PS51986">
    <property type="entry name" value="GS_BETA_GRASP"/>
    <property type="match status" value="1"/>
</dbReference>
<keyword evidence="2" id="KW-0436">Ligase</keyword>
<dbReference type="Gene3D" id="3.30.590.10">
    <property type="entry name" value="Glutamine synthetase/guanido kinase, catalytic domain"/>
    <property type="match status" value="1"/>
</dbReference>
<dbReference type="Gene3D" id="3.10.20.70">
    <property type="entry name" value="Glutamine synthetase, N-terminal domain"/>
    <property type="match status" value="1"/>
</dbReference>
<dbReference type="GO" id="GO:0006598">
    <property type="term" value="P:polyamine catabolic process"/>
    <property type="evidence" value="ECO:0007669"/>
    <property type="project" value="TreeGrafter"/>
</dbReference>
<dbReference type="SMART" id="SM01230">
    <property type="entry name" value="Gln-synt_C"/>
    <property type="match status" value="1"/>
</dbReference>
<comment type="similarity">
    <text evidence="6 7">Belongs to the glutamine synthetase family.</text>
</comment>
<evidence type="ECO:0000256" key="7">
    <source>
        <dbReference type="RuleBase" id="RU000384"/>
    </source>
</evidence>
<dbReference type="GO" id="GO:0006542">
    <property type="term" value="P:glutamine biosynthetic process"/>
    <property type="evidence" value="ECO:0007669"/>
    <property type="project" value="InterPro"/>
</dbReference>
<proteinExistence type="inferred from homology"/>
<dbReference type="PANTHER" id="PTHR43785:SF12">
    <property type="entry name" value="TYPE-1 GLUTAMINE SYNTHETASE 2"/>
    <property type="match status" value="1"/>
</dbReference>
<dbReference type="AlphaFoldDB" id="A0A813A3C7"/>
<evidence type="ECO:0000313" key="10">
    <source>
        <dbReference type="EMBL" id="CAE7853603.1"/>
    </source>
</evidence>
<evidence type="ECO:0000256" key="6">
    <source>
        <dbReference type="PROSITE-ProRule" id="PRU01330"/>
    </source>
</evidence>
<comment type="cofactor">
    <cofactor evidence="1">
        <name>Mg(2+)</name>
        <dbReference type="ChEBI" id="CHEBI:18420"/>
    </cofactor>
</comment>
<reference evidence="10" key="1">
    <citation type="submission" date="2021-02" db="EMBL/GenBank/DDBJ databases">
        <authorList>
            <person name="Dougan E. K."/>
            <person name="Rhodes N."/>
            <person name="Thang M."/>
            <person name="Chan C."/>
        </authorList>
    </citation>
    <scope>NUCLEOTIDE SEQUENCE</scope>
</reference>
<name>A0A813A3C7_9DINO</name>
<evidence type="ECO:0000256" key="5">
    <source>
        <dbReference type="ARBA" id="ARBA00022842"/>
    </source>
</evidence>
<dbReference type="SUPFAM" id="SSF54368">
    <property type="entry name" value="Glutamine synthetase, N-terminal domain"/>
    <property type="match status" value="1"/>
</dbReference>
<evidence type="ECO:0000256" key="1">
    <source>
        <dbReference type="ARBA" id="ARBA00001946"/>
    </source>
</evidence>
<dbReference type="PROSITE" id="PS00181">
    <property type="entry name" value="GLNA_ATP"/>
    <property type="match status" value="1"/>
</dbReference>
<dbReference type="Proteomes" id="UP000601435">
    <property type="component" value="Unassembled WGS sequence"/>
</dbReference>
<evidence type="ECO:0000313" key="11">
    <source>
        <dbReference type="Proteomes" id="UP000601435"/>
    </source>
</evidence>
<feature type="domain" description="GS catalytic" evidence="9">
    <location>
        <begin position="119"/>
        <end position="456"/>
    </location>
</feature>
<comment type="caution">
    <text evidence="10">The sequence shown here is derived from an EMBL/GenBank/DDBJ whole genome shotgun (WGS) entry which is preliminary data.</text>
</comment>
<keyword evidence="3" id="KW-0547">Nucleotide-binding</keyword>
<dbReference type="Pfam" id="PF00120">
    <property type="entry name" value="Gln-synt_C"/>
    <property type="match status" value="1"/>
</dbReference>
<evidence type="ECO:0000259" key="9">
    <source>
        <dbReference type="PROSITE" id="PS51987"/>
    </source>
</evidence>
<dbReference type="EMBL" id="CAJNJA010054563">
    <property type="protein sequence ID" value="CAE7853603.1"/>
    <property type="molecule type" value="Genomic_DNA"/>
</dbReference>
<dbReference type="PANTHER" id="PTHR43785">
    <property type="entry name" value="GAMMA-GLUTAMYLPUTRESCINE SYNTHETASE"/>
    <property type="match status" value="1"/>
</dbReference>
<dbReference type="PROSITE" id="PS51987">
    <property type="entry name" value="GS_CATALYTIC"/>
    <property type="match status" value="1"/>
</dbReference>
<organism evidence="10 11">
    <name type="scientific">Symbiodinium necroappetens</name>
    <dbReference type="NCBI Taxonomy" id="1628268"/>
    <lineage>
        <taxon>Eukaryota</taxon>
        <taxon>Sar</taxon>
        <taxon>Alveolata</taxon>
        <taxon>Dinophyceae</taxon>
        <taxon>Suessiales</taxon>
        <taxon>Symbiodiniaceae</taxon>
        <taxon>Symbiodinium</taxon>
    </lineage>
</organism>
<sequence length="456" mass="49691">MTEEPLREVREFLAEFPDTQAVDVIFADLAGVVRGKRYPVADLSRIFGDGLAFPASSFLLDTAGANTDAGGRGFSDGDPDCLAVPIPDTLDRVPWSAQPLAQVLLTCRQRDGQPLFFEPRNVLARVAQGLKSELGLTACVAFELEFYLIDRARGAEGAPQPPFSPATGERDRATQVYGMDQVDAFGTVLTDIVESCRAQGVPTGAISAEYAPGQFEINLRHVEDPLAAADDCVLFKRAVKGVARKYDMQATFMAKPYPGEAGNGMHLHISLFDGQGRNVLDDGQGGISDSFRHALGGLLATLPEAMAFLAPNINSYRRYQPDIFVPIRRSWAEENRSVALRVPLGSGSAKRVEHRMPGADANPYLTLAALLAGMHHGIAHQLDPGPPASGNAATAFDPGLPMRPRRALQRLRRGKLLRDYLGKDYVDLYVQAKEAEYESFEAAITPQEYQWYLLAD</sequence>
<keyword evidence="4" id="KW-0067">ATP-binding</keyword>
<keyword evidence="11" id="KW-1185">Reference proteome</keyword>
<dbReference type="InterPro" id="IPR036651">
    <property type="entry name" value="Gln_synt_N_sf"/>
</dbReference>
<dbReference type="InterPro" id="IPR014746">
    <property type="entry name" value="Gln_synth/guanido_kin_cat_dom"/>
</dbReference>
<dbReference type="SUPFAM" id="SSF55931">
    <property type="entry name" value="Glutamine synthetase/guanido kinase"/>
    <property type="match status" value="1"/>
</dbReference>
<dbReference type="InterPro" id="IPR027303">
    <property type="entry name" value="Gln_synth_gly_rich_site"/>
</dbReference>
<evidence type="ECO:0000259" key="8">
    <source>
        <dbReference type="PROSITE" id="PS51986"/>
    </source>
</evidence>
<feature type="domain" description="GS beta-grasp" evidence="8">
    <location>
        <begin position="17"/>
        <end position="112"/>
    </location>
</feature>
<protein>
    <submittedName>
        <fullName evidence="10">PuuA protein</fullName>
    </submittedName>
</protein>
<evidence type="ECO:0000256" key="2">
    <source>
        <dbReference type="ARBA" id="ARBA00022598"/>
    </source>
</evidence>
<dbReference type="OrthoDB" id="3364440at2759"/>
<keyword evidence="5" id="KW-0460">Magnesium</keyword>
<accession>A0A813A3C7</accession>
<dbReference type="InterPro" id="IPR008146">
    <property type="entry name" value="Gln_synth_cat_dom"/>
</dbReference>
<evidence type="ECO:0000256" key="3">
    <source>
        <dbReference type="ARBA" id="ARBA00022741"/>
    </source>
</evidence>
<gene>
    <name evidence="10" type="primary">puuA</name>
    <name evidence="10" type="ORF">SNEC2469_LOCUS26627</name>
</gene>